<dbReference type="EMBL" id="SJJR01000003">
    <property type="protein sequence ID" value="TCB99042.1"/>
    <property type="molecule type" value="Genomic_DNA"/>
</dbReference>
<proteinExistence type="predicted"/>
<dbReference type="Proteomes" id="UP000292274">
    <property type="component" value="Unassembled WGS sequence"/>
</dbReference>
<keyword evidence="3" id="KW-1185">Reference proteome</keyword>
<gene>
    <name evidence="2" type="ORF">E0H26_06450</name>
</gene>
<name>A0A4R0GQI2_9ACTN</name>
<evidence type="ECO:0000313" key="3">
    <source>
        <dbReference type="Proteomes" id="UP000292274"/>
    </source>
</evidence>
<feature type="region of interest" description="Disordered" evidence="1">
    <location>
        <begin position="340"/>
        <end position="396"/>
    </location>
</feature>
<sequence length="396" mass="42105">MTAPASRVRRRPRTPGRLLPLFLATALLLPVAFLVVQAYRGVDADREVLERERLGVEYIRALGPVTEALVDAQSAAVTGQPAPRERLDQAVESAAAVDARIGGELSTSERWAGLRAKLEALPERSLTNPEAAFSAYGEVTDLLLSLHGKVRETSGLIRDSGADSYFLQDGVGEEMPEAMVAAGRLADMAVLIERRPAADRARSLGELSTLRFAALQPANDLVNNLQSAVDSSTSTELGASVLAPFDVYQQAVGAMAAAAQPASGTDTVDAARLATAREQAQEAAIQLQPVILDEIDRLLLDRIDQLDRENLRILGAGATVGLLLTLLAASGWLFPRRAGVPGGAGESPTSAKPEPTPPTGRLEPTPDRPTNEQLPALQAAGQGREPDRWRPFDAAR</sequence>
<feature type="compositionally biased region" description="Basic and acidic residues" evidence="1">
    <location>
        <begin position="384"/>
        <end position="396"/>
    </location>
</feature>
<comment type="caution">
    <text evidence="2">The sequence shown here is derived from an EMBL/GenBank/DDBJ whole genome shotgun (WGS) entry which is preliminary data.</text>
</comment>
<accession>A0A4R0GQI2</accession>
<dbReference type="AlphaFoldDB" id="A0A4R0GQI2"/>
<protein>
    <submittedName>
        <fullName evidence="2">Uncharacterized protein</fullName>
    </submittedName>
</protein>
<evidence type="ECO:0000256" key="1">
    <source>
        <dbReference type="SAM" id="MobiDB-lite"/>
    </source>
</evidence>
<organism evidence="2 3">
    <name type="scientific">Micromonospora zingiberis</name>
    <dbReference type="NCBI Taxonomy" id="2053011"/>
    <lineage>
        <taxon>Bacteria</taxon>
        <taxon>Bacillati</taxon>
        <taxon>Actinomycetota</taxon>
        <taxon>Actinomycetes</taxon>
        <taxon>Micromonosporales</taxon>
        <taxon>Micromonosporaceae</taxon>
        <taxon>Micromonospora</taxon>
    </lineage>
</organism>
<reference evidence="2 3" key="1">
    <citation type="submission" date="2019-02" db="EMBL/GenBank/DDBJ databases">
        <title>Jishengella sp. nov., isolated from a root of Zingiber montanum.</title>
        <authorList>
            <person name="Kuncharoen N."/>
            <person name="Kudo T."/>
            <person name="Masahiro Y."/>
            <person name="Ohkuma M."/>
            <person name="Tanasupawat S."/>
        </authorList>
    </citation>
    <scope>NUCLEOTIDE SEQUENCE [LARGE SCALE GENOMIC DNA]</scope>
    <source>
        <strain evidence="2 3">PLAI 1-1</strain>
    </source>
</reference>
<evidence type="ECO:0000313" key="2">
    <source>
        <dbReference type="EMBL" id="TCB99042.1"/>
    </source>
</evidence>
<dbReference type="RefSeq" id="WP_131302001.1">
    <property type="nucleotide sequence ID" value="NZ_SJJR01000003.1"/>
</dbReference>
<dbReference type="OrthoDB" id="5178692at2"/>